<protein>
    <submittedName>
        <fullName evidence="1">Uncharacterized protein</fullName>
    </submittedName>
</protein>
<reference evidence="1" key="1">
    <citation type="submission" date="2023-06" db="EMBL/GenBank/DDBJ databases">
        <authorList>
            <person name="Kurt Z."/>
        </authorList>
    </citation>
    <scope>NUCLEOTIDE SEQUENCE</scope>
</reference>
<evidence type="ECO:0000313" key="3">
    <source>
        <dbReference type="Proteomes" id="UP001642409"/>
    </source>
</evidence>
<evidence type="ECO:0000313" key="2">
    <source>
        <dbReference type="EMBL" id="CAL6066999.1"/>
    </source>
</evidence>
<accession>A0AA86UZU4</accession>
<organism evidence="1">
    <name type="scientific">Hexamita inflata</name>
    <dbReference type="NCBI Taxonomy" id="28002"/>
    <lineage>
        <taxon>Eukaryota</taxon>
        <taxon>Metamonada</taxon>
        <taxon>Diplomonadida</taxon>
        <taxon>Hexamitidae</taxon>
        <taxon>Hexamitinae</taxon>
        <taxon>Hexamita</taxon>
    </lineage>
</organism>
<reference evidence="2 3" key="2">
    <citation type="submission" date="2024-07" db="EMBL/GenBank/DDBJ databases">
        <authorList>
            <person name="Akdeniz Z."/>
        </authorList>
    </citation>
    <scope>NUCLEOTIDE SEQUENCE [LARGE SCALE GENOMIC DNA]</scope>
</reference>
<proteinExistence type="predicted"/>
<dbReference type="SUPFAM" id="SSF82199">
    <property type="entry name" value="SET domain"/>
    <property type="match status" value="1"/>
</dbReference>
<gene>
    <name evidence="2" type="ORF">HINF_LOCUS52815</name>
    <name evidence="1" type="ORF">HINF_LOCUS62624</name>
</gene>
<keyword evidence="3" id="KW-1185">Reference proteome</keyword>
<comment type="caution">
    <text evidence="1">The sequence shown here is derived from an EMBL/GenBank/DDBJ whole genome shotgun (WGS) entry which is preliminary data.</text>
</comment>
<evidence type="ECO:0000313" key="1">
    <source>
        <dbReference type="EMBL" id="CAI9974979.1"/>
    </source>
</evidence>
<name>A0AA86UZU4_9EUKA</name>
<dbReference type="EMBL" id="CATOUU010001157">
    <property type="protein sequence ID" value="CAI9974979.1"/>
    <property type="molecule type" value="Genomic_DNA"/>
</dbReference>
<sequence length="488" mass="56996">MQQFISQTKITDNTSCLEALNTPHMYKLLKQYQADITNYSLQFIRAFSNSVDASLNSFLVESCYNVRSYQKALQFYKLLQKQNKDIKDVAQLESELLARVQEQTSGLYVFDRLFELVNGSPFPRIEASDYTSPKLKLKQNYFVSTGDILPGDILLVEKALVYSNEQYYADAVPDLIEQLKQNVEPFQEPESVYAILSDKNIKPVPVENVEYFIQPLFNYQVQNRKFTLSKLNECFGYAVYYGLNKIRNSCNNNASVSFMGDLMIVIANQAVKAGECIKVNKFSQLNAFCFKDEYEINQLDFCDCFICSHCTKQQFKSWREQQLHISKLITEQLILVKQDKFDKMNTSRLCDAIVEFEESLDRLKICKNFRTPILPSYALLIDFMFRSDQPFLGRQYCTKYLEQAGFIFTEIIKLNFELENGRKIGFSENVFFVVFKMIRFNVFIIQNGLDKNGEEKYQSEINALRQFAEFWSKRSLGWGDIAEWKYME</sequence>
<dbReference type="InterPro" id="IPR046341">
    <property type="entry name" value="SET_dom_sf"/>
</dbReference>
<dbReference type="AlphaFoldDB" id="A0AA86UZU4"/>
<dbReference type="Proteomes" id="UP001642409">
    <property type="component" value="Unassembled WGS sequence"/>
</dbReference>
<dbReference type="EMBL" id="CAXDID020000265">
    <property type="protein sequence ID" value="CAL6066999.1"/>
    <property type="molecule type" value="Genomic_DNA"/>
</dbReference>